<proteinExistence type="predicted"/>
<sequence>MQSAPVPVSGIRRAFVMRLMSVLATLLLVMLPAAERHHLPGGLLAHHPDAILAPRGLEPALAPASRGERPPLAANPMALHGDRQDLAPPGGHRLLRVARDEAPRPRPAEVFFLARAPPVPAFAH</sequence>
<comment type="caution">
    <text evidence="2">The sequence shown here is derived from an EMBL/GenBank/DDBJ whole genome shotgun (WGS) entry which is preliminary data.</text>
</comment>
<evidence type="ECO:0000256" key="1">
    <source>
        <dbReference type="SAM" id="MobiDB-lite"/>
    </source>
</evidence>
<accession>A0A2T5K5Y3</accession>
<reference evidence="2 3" key="1">
    <citation type="submission" date="2018-04" db="EMBL/GenBank/DDBJ databases">
        <title>Genomic Encyclopedia of Type Strains, Phase III (KMG-III): the genomes of soil and plant-associated and newly described type strains.</title>
        <authorList>
            <person name="Whitman W."/>
        </authorList>
    </citation>
    <scope>NUCLEOTIDE SEQUENCE [LARGE SCALE GENOMIC DNA]</scope>
    <source>
        <strain evidence="2 3">KA25</strain>
    </source>
</reference>
<name>A0A2T5K5Y3_9RHOB</name>
<evidence type="ECO:0000313" key="2">
    <source>
        <dbReference type="EMBL" id="PTR17820.1"/>
    </source>
</evidence>
<dbReference type="AlphaFoldDB" id="A0A2T5K5Y3"/>
<dbReference type="EMBL" id="QAOT01000011">
    <property type="protein sequence ID" value="PTR17820.1"/>
    <property type="molecule type" value="Genomic_DNA"/>
</dbReference>
<organism evidence="2 3">
    <name type="scientific">Cereibacter azotoformans</name>
    <dbReference type="NCBI Taxonomy" id="43057"/>
    <lineage>
        <taxon>Bacteria</taxon>
        <taxon>Pseudomonadati</taxon>
        <taxon>Pseudomonadota</taxon>
        <taxon>Alphaproteobacteria</taxon>
        <taxon>Rhodobacterales</taxon>
        <taxon>Paracoccaceae</taxon>
        <taxon>Cereibacter</taxon>
    </lineage>
</organism>
<keyword evidence="3" id="KW-1185">Reference proteome</keyword>
<protein>
    <submittedName>
        <fullName evidence="2">Uncharacterized protein</fullName>
    </submittedName>
</protein>
<gene>
    <name evidence="2" type="ORF">C8J28_111108</name>
</gene>
<feature type="region of interest" description="Disordered" evidence="1">
    <location>
        <begin position="61"/>
        <end position="91"/>
    </location>
</feature>
<evidence type="ECO:0000313" key="3">
    <source>
        <dbReference type="Proteomes" id="UP000244060"/>
    </source>
</evidence>
<dbReference type="Proteomes" id="UP000244060">
    <property type="component" value="Unassembled WGS sequence"/>
</dbReference>